<dbReference type="InterPro" id="IPR020538">
    <property type="entry name" value="Hydgase_Ni_incorp_HypA/HybF_CS"/>
</dbReference>
<keyword evidence="4 5" id="KW-0862">Zinc</keyword>
<evidence type="ECO:0000313" key="6">
    <source>
        <dbReference type="EMBL" id="MBB4765187.1"/>
    </source>
</evidence>
<keyword evidence="2 5" id="KW-0533">Nickel</keyword>
<dbReference type="Gene3D" id="3.30.2320.80">
    <property type="match status" value="1"/>
</dbReference>
<dbReference type="HAMAP" id="MF_00213">
    <property type="entry name" value="HypA_HybF"/>
    <property type="match status" value="1"/>
</dbReference>
<feature type="binding site" evidence="5">
    <location>
        <position position="88"/>
    </location>
    <ligand>
        <name>Zn(2+)</name>
        <dbReference type="ChEBI" id="CHEBI:29105"/>
    </ligand>
</feature>
<dbReference type="GO" id="GO:0051604">
    <property type="term" value="P:protein maturation"/>
    <property type="evidence" value="ECO:0007669"/>
    <property type="project" value="InterPro"/>
</dbReference>
<sequence length="124" mass="13012">MSTPTMIQSGRDEAALHELSITQSVVDAVCERAAGRTVHSVKVEVGALTAVVPEAMRFCFDLAVEGTVAQGARLDIVARPGVAHCGDCDTDIVLDDLILLCACGSADVRVTSGRELRILSMEVG</sequence>
<evidence type="ECO:0000256" key="3">
    <source>
        <dbReference type="ARBA" id="ARBA00022723"/>
    </source>
</evidence>
<comment type="function">
    <text evidence="5">Involved in the maturation of [NiFe] hydrogenases. Required for nickel insertion into the metal center of the hydrogenase.</text>
</comment>
<dbReference type="PIRSF" id="PIRSF004761">
    <property type="entry name" value="Hydrgn_mat_HypA"/>
    <property type="match status" value="1"/>
</dbReference>
<dbReference type="Proteomes" id="UP000578112">
    <property type="component" value="Unassembled WGS sequence"/>
</dbReference>
<protein>
    <recommendedName>
        <fullName evidence="5">Hydrogenase maturation factor HypA</fullName>
    </recommendedName>
</protein>
<evidence type="ECO:0000256" key="2">
    <source>
        <dbReference type="ARBA" id="ARBA00022596"/>
    </source>
</evidence>
<dbReference type="EMBL" id="JACHNH010000001">
    <property type="protein sequence ID" value="MBB4765187.1"/>
    <property type="molecule type" value="Genomic_DNA"/>
</dbReference>
<name>A0A7W7MSV9_9ACTN</name>
<feature type="binding site" evidence="5">
    <location>
        <position position="17"/>
    </location>
    <ligand>
        <name>Ni(2+)</name>
        <dbReference type="ChEBI" id="CHEBI:49786"/>
    </ligand>
</feature>
<evidence type="ECO:0000256" key="1">
    <source>
        <dbReference type="ARBA" id="ARBA00010748"/>
    </source>
</evidence>
<feature type="binding site" evidence="5">
    <location>
        <position position="103"/>
    </location>
    <ligand>
        <name>Zn(2+)</name>
        <dbReference type="ChEBI" id="CHEBI:29105"/>
    </ligand>
</feature>
<evidence type="ECO:0000313" key="7">
    <source>
        <dbReference type="Proteomes" id="UP000578112"/>
    </source>
</evidence>
<feature type="binding site" evidence="5">
    <location>
        <position position="101"/>
    </location>
    <ligand>
        <name>Zn(2+)</name>
        <dbReference type="ChEBI" id="CHEBI:29105"/>
    </ligand>
</feature>
<dbReference type="InterPro" id="IPR000688">
    <property type="entry name" value="HypA/HybF"/>
</dbReference>
<gene>
    <name evidence="5" type="primary">hypA</name>
    <name evidence="6" type="ORF">BJ971_005743</name>
</gene>
<proteinExistence type="inferred from homology"/>
<feature type="binding site" evidence="5">
    <location>
        <position position="85"/>
    </location>
    <ligand>
        <name>Zn(2+)</name>
        <dbReference type="ChEBI" id="CHEBI:29105"/>
    </ligand>
</feature>
<dbReference type="GO" id="GO:0016151">
    <property type="term" value="F:nickel cation binding"/>
    <property type="evidence" value="ECO:0007669"/>
    <property type="project" value="UniProtKB-UniRule"/>
</dbReference>
<accession>A0A7W7MSV9</accession>
<dbReference type="AlphaFoldDB" id="A0A7W7MSV9"/>
<comment type="similarity">
    <text evidence="1 5">Belongs to the HypA/HybF family.</text>
</comment>
<dbReference type="Pfam" id="PF01155">
    <property type="entry name" value="HypA"/>
    <property type="match status" value="1"/>
</dbReference>
<dbReference type="RefSeq" id="WP_239087493.1">
    <property type="nucleotide sequence ID" value="NZ_BOMK01000031.1"/>
</dbReference>
<dbReference type="GO" id="GO:0008270">
    <property type="term" value="F:zinc ion binding"/>
    <property type="evidence" value="ECO:0007669"/>
    <property type="project" value="UniProtKB-UniRule"/>
</dbReference>
<keyword evidence="7" id="KW-1185">Reference proteome</keyword>
<evidence type="ECO:0000256" key="5">
    <source>
        <dbReference type="HAMAP-Rule" id="MF_00213"/>
    </source>
</evidence>
<dbReference type="PROSITE" id="PS01249">
    <property type="entry name" value="HYPA"/>
    <property type="match status" value="1"/>
</dbReference>
<organism evidence="6 7">
    <name type="scientific">Actinoplanes digitatis</name>
    <dbReference type="NCBI Taxonomy" id="1868"/>
    <lineage>
        <taxon>Bacteria</taxon>
        <taxon>Bacillati</taxon>
        <taxon>Actinomycetota</taxon>
        <taxon>Actinomycetes</taxon>
        <taxon>Micromonosporales</taxon>
        <taxon>Micromonosporaceae</taxon>
        <taxon>Actinoplanes</taxon>
    </lineage>
</organism>
<reference evidence="6 7" key="1">
    <citation type="submission" date="2020-08" db="EMBL/GenBank/DDBJ databases">
        <title>Sequencing the genomes of 1000 actinobacteria strains.</title>
        <authorList>
            <person name="Klenk H.-P."/>
        </authorList>
    </citation>
    <scope>NUCLEOTIDE SEQUENCE [LARGE SCALE GENOMIC DNA]</scope>
    <source>
        <strain evidence="6 7">DSM 43149</strain>
    </source>
</reference>
<comment type="caution">
    <text evidence="6">The sequence shown here is derived from an EMBL/GenBank/DDBJ whole genome shotgun (WGS) entry which is preliminary data.</text>
</comment>
<dbReference type="PANTHER" id="PTHR34535:SF3">
    <property type="entry name" value="HYDROGENASE MATURATION FACTOR HYPA"/>
    <property type="match status" value="1"/>
</dbReference>
<evidence type="ECO:0000256" key="4">
    <source>
        <dbReference type="ARBA" id="ARBA00022833"/>
    </source>
</evidence>
<dbReference type="PANTHER" id="PTHR34535">
    <property type="entry name" value="HYDROGENASE MATURATION FACTOR HYPA"/>
    <property type="match status" value="1"/>
</dbReference>
<keyword evidence="3 5" id="KW-0479">Metal-binding</keyword>